<dbReference type="KEGG" id="msil:METEAL_17680"/>
<dbReference type="AlphaFoldDB" id="A0AA48GK02"/>
<proteinExistence type="predicted"/>
<dbReference type="SUPFAM" id="SSF53335">
    <property type="entry name" value="S-adenosyl-L-methionine-dependent methyltransferases"/>
    <property type="match status" value="1"/>
</dbReference>
<dbReference type="EMBL" id="AP027080">
    <property type="protein sequence ID" value="BDU72594.1"/>
    <property type="molecule type" value="Genomic_DNA"/>
</dbReference>
<name>A0AA48GK02_9BACT</name>
<dbReference type="CDD" id="cd02440">
    <property type="entry name" value="AdoMet_MTases"/>
    <property type="match status" value="1"/>
</dbReference>
<dbReference type="InterPro" id="IPR029063">
    <property type="entry name" value="SAM-dependent_MTases_sf"/>
</dbReference>
<evidence type="ECO:0000256" key="1">
    <source>
        <dbReference type="ARBA" id="ARBA00022603"/>
    </source>
</evidence>
<dbReference type="Gene3D" id="2.20.25.110">
    <property type="entry name" value="S-adenosyl-L-methionine-dependent methyltransferases"/>
    <property type="match status" value="1"/>
</dbReference>
<evidence type="ECO:0000313" key="5">
    <source>
        <dbReference type="Proteomes" id="UP001238179"/>
    </source>
</evidence>
<dbReference type="PANTHER" id="PTHR43861">
    <property type="entry name" value="TRANS-ACONITATE 2-METHYLTRANSFERASE-RELATED"/>
    <property type="match status" value="1"/>
</dbReference>
<dbReference type="Gene3D" id="3.40.50.150">
    <property type="entry name" value="Vaccinia Virus protein VP39"/>
    <property type="match status" value="1"/>
</dbReference>
<feature type="domain" description="Methyltransferase" evidence="3">
    <location>
        <begin position="44"/>
        <end position="134"/>
    </location>
</feature>
<keyword evidence="5" id="KW-1185">Reference proteome</keyword>
<dbReference type="RefSeq" id="WP_316415507.1">
    <property type="nucleotide sequence ID" value="NZ_AP027080.1"/>
</dbReference>
<evidence type="ECO:0000259" key="3">
    <source>
        <dbReference type="Pfam" id="PF13649"/>
    </source>
</evidence>
<evidence type="ECO:0000256" key="2">
    <source>
        <dbReference type="ARBA" id="ARBA00022679"/>
    </source>
</evidence>
<protein>
    <submittedName>
        <fullName evidence="4">Methyltransferase</fullName>
    </submittedName>
</protein>
<dbReference type="PANTHER" id="PTHR43861:SF1">
    <property type="entry name" value="TRANS-ACONITATE 2-METHYLTRANSFERASE"/>
    <property type="match status" value="1"/>
</dbReference>
<organism evidence="4 5">
    <name type="scientific">Mesoterricola silvestris</name>
    <dbReference type="NCBI Taxonomy" id="2927979"/>
    <lineage>
        <taxon>Bacteria</taxon>
        <taxon>Pseudomonadati</taxon>
        <taxon>Acidobacteriota</taxon>
        <taxon>Holophagae</taxon>
        <taxon>Holophagales</taxon>
        <taxon>Holophagaceae</taxon>
        <taxon>Mesoterricola</taxon>
    </lineage>
</organism>
<dbReference type="GO" id="GO:0032259">
    <property type="term" value="P:methylation"/>
    <property type="evidence" value="ECO:0007669"/>
    <property type="project" value="UniProtKB-KW"/>
</dbReference>
<dbReference type="InterPro" id="IPR041698">
    <property type="entry name" value="Methyltransf_25"/>
</dbReference>
<keyword evidence="2" id="KW-0808">Transferase</keyword>
<gene>
    <name evidence="4" type="ORF">METEAL_17680</name>
</gene>
<keyword evidence="1 4" id="KW-0489">Methyltransferase</keyword>
<reference evidence="5" key="1">
    <citation type="journal article" date="2023" name="Int. J. Syst. Evol. Microbiol.">
        <title>Mesoterricola silvestris gen. nov., sp. nov., Mesoterricola sediminis sp. nov., Geothrix oryzae sp. nov., Geothrix edaphica sp. nov., Geothrix rubra sp. nov., and Geothrix limicola sp. nov., six novel members of Acidobacteriota isolated from soils.</title>
        <authorList>
            <person name="Itoh H."/>
            <person name="Sugisawa Y."/>
            <person name="Mise K."/>
            <person name="Xu Z."/>
            <person name="Kuniyasu M."/>
            <person name="Ushijima N."/>
            <person name="Kawano K."/>
            <person name="Kobayashi E."/>
            <person name="Shiratori Y."/>
            <person name="Masuda Y."/>
            <person name="Senoo K."/>
        </authorList>
    </citation>
    <scope>NUCLEOTIDE SEQUENCE [LARGE SCALE GENOMIC DNA]</scope>
    <source>
        <strain evidence="5">W79</strain>
    </source>
</reference>
<dbReference type="Proteomes" id="UP001238179">
    <property type="component" value="Chromosome"/>
</dbReference>
<dbReference type="Pfam" id="PF13649">
    <property type="entry name" value="Methyltransf_25"/>
    <property type="match status" value="1"/>
</dbReference>
<sequence>MTEWFRDWFDQDYAAIYAARGPEEAGTAVAMALSRAPGLASGPVLDLACGSGRHLAALRRTNGEAFGLDLSRDLLAMAPEELRPWLLRGDMRRLPIRAGSLSGICMWFTPFGYFSDEQNRALLAALRGLLRPGGVLLLDYLNAAQVRATLVKEDEAVHHGLRVVSRRSLEDKRIVKRMVLTRLETGDTRRVTESVRLYEPCELVAMARECGLELSGEAGDYQGGAFDAASSPRWIGFLRRNEVDWGQ</sequence>
<evidence type="ECO:0000313" key="4">
    <source>
        <dbReference type="EMBL" id="BDU72594.1"/>
    </source>
</evidence>
<accession>A0AA48GK02</accession>
<dbReference type="GO" id="GO:0008168">
    <property type="term" value="F:methyltransferase activity"/>
    <property type="evidence" value="ECO:0007669"/>
    <property type="project" value="UniProtKB-KW"/>
</dbReference>